<dbReference type="PANTHER" id="PTHR31321:SF76">
    <property type="entry name" value="PECTINESTERASE 10-RELATED"/>
    <property type="match status" value="1"/>
</dbReference>
<dbReference type="Proteomes" id="UP000467841">
    <property type="component" value="Unassembled WGS sequence"/>
</dbReference>
<name>A0A6D2JRE8_9BRAS</name>
<feature type="domain" description="Pectinesterase catalytic" evidence="6">
    <location>
        <begin position="9"/>
        <end position="174"/>
    </location>
</feature>
<evidence type="ECO:0000256" key="3">
    <source>
        <dbReference type="ARBA" id="ARBA00013229"/>
    </source>
</evidence>
<dbReference type="GO" id="GO:0030599">
    <property type="term" value="F:pectinesterase activity"/>
    <property type="evidence" value="ECO:0007669"/>
    <property type="project" value="UniProtKB-EC"/>
</dbReference>
<evidence type="ECO:0000259" key="6">
    <source>
        <dbReference type="Pfam" id="PF01095"/>
    </source>
</evidence>
<dbReference type="GO" id="GO:0042545">
    <property type="term" value="P:cell wall modification"/>
    <property type="evidence" value="ECO:0007669"/>
    <property type="project" value="InterPro"/>
</dbReference>
<gene>
    <name evidence="7" type="ORF">MERR_LOCUS31509</name>
</gene>
<evidence type="ECO:0000256" key="4">
    <source>
        <dbReference type="ARBA" id="ARBA00022801"/>
    </source>
</evidence>
<accession>A0A6D2JRE8</accession>
<dbReference type="OrthoDB" id="2019149at2759"/>
<dbReference type="Gene3D" id="2.160.20.10">
    <property type="entry name" value="Single-stranded right-handed beta-helix, Pectin lyase-like"/>
    <property type="match status" value="1"/>
</dbReference>
<evidence type="ECO:0000313" key="8">
    <source>
        <dbReference type="Proteomes" id="UP000467841"/>
    </source>
</evidence>
<organism evidence="7 8">
    <name type="scientific">Microthlaspi erraticum</name>
    <dbReference type="NCBI Taxonomy" id="1685480"/>
    <lineage>
        <taxon>Eukaryota</taxon>
        <taxon>Viridiplantae</taxon>
        <taxon>Streptophyta</taxon>
        <taxon>Embryophyta</taxon>
        <taxon>Tracheophyta</taxon>
        <taxon>Spermatophyta</taxon>
        <taxon>Magnoliopsida</taxon>
        <taxon>eudicotyledons</taxon>
        <taxon>Gunneridae</taxon>
        <taxon>Pentapetalae</taxon>
        <taxon>rosids</taxon>
        <taxon>malvids</taxon>
        <taxon>Brassicales</taxon>
        <taxon>Brassicaceae</taxon>
        <taxon>Coluteocarpeae</taxon>
        <taxon>Microthlaspi</taxon>
    </lineage>
</organism>
<sequence length="203" mass="22500">MPFSATPVKQAVAARMVGDKYAVIDSSFDGYQDTLFDHLGRHYYKRCVISGGIDFIFGYAQSHFEGCTVNVTAGNYEPKKGFGSITAHGRKSPAENGGFVFKSCAVTGKGNVLLGRPWEPYARVIFYESNLSDVVLPIGWDAWHAKGQEEHITFVEYNCTGAGADKSHRVPWLKKASLDDIRSLIDISFINQDGWIDKLPIKL</sequence>
<dbReference type="InterPro" id="IPR011050">
    <property type="entry name" value="Pectin_lyase_fold/virulence"/>
</dbReference>
<dbReference type="PANTHER" id="PTHR31321">
    <property type="entry name" value="ACYL-COA THIOESTER HYDROLASE YBHC-RELATED"/>
    <property type="match status" value="1"/>
</dbReference>
<keyword evidence="4" id="KW-0378">Hydrolase</keyword>
<dbReference type="UniPathway" id="UPA00545">
    <property type="reaction ID" value="UER00823"/>
</dbReference>
<comment type="caution">
    <text evidence="7">The sequence shown here is derived from an EMBL/GenBank/DDBJ whole genome shotgun (WGS) entry which is preliminary data.</text>
</comment>
<evidence type="ECO:0000256" key="2">
    <source>
        <dbReference type="ARBA" id="ARBA00008891"/>
    </source>
</evidence>
<dbReference type="AlphaFoldDB" id="A0A6D2JRE8"/>
<proteinExistence type="inferred from homology"/>
<keyword evidence="8" id="KW-1185">Reference proteome</keyword>
<dbReference type="EC" id="3.1.1.11" evidence="3"/>
<reference evidence="7" key="1">
    <citation type="submission" date="2020-01" db="EMBL/GenBank/DDBJ databases">
        <authorList>
            <person name="Mishra B."/>
        </authorList>
    </citation>
    <scope>NUCLEOTIDE SEQUENCE [LARGE SCALE GENOMIC DNA]</scope>
</reference>
<comment type="pathway">
    <text evidence="1">Glycan metabolism; pectin degradation; 2-dehydro-3-deoxy-D-gluconate from pectin: step 1/5.</text>
</comment>
<dbReference type="InterPro" id="IPR000070">
    <property type="entry name" value="Pectinesterase_cat"/>
</dbReference>
<protein>
    <recommendedName>
        <fullName evidence="3">pectinesterase</fullName>
        <ecNumber evidence="3">3.1.1.11</ecNumber>
    </recommendedName>
</protein>
<evidence type="ECO:0000256" key="1">
    <source>
        <dbReference type="ARBA" id="ARBA00005184"/>
    </source>
</evidence>
<keyword evidence="5" id="KW-0063">Aspartyl esterase</keyword>
<dbReference type="EMBL" id="CACVBM020001296">
    <property type="protein sequence ID" value="CAA7044274.1"/>
    <property type="molecule type" value="Genomic_DNA"/>
</dbReference>
<comment type="similarity">
    <text evidence="2">Belongs to the pectinesterase family.</text>
</comment>
<evidence type="ECO:0000313" key="7">
    <source>
        <dbReference type="EMBL" id="CAA7044274.1"/>
    </source>
</evidence>
<dbReference type="InterPro" id="IPR012334">
    <property type="entry name" value="Pectin_lyas_fold"/>
</dbReference>
<dbReference type="GO" id="GO:0045490">
    <property type="term" value="P:pectin catabolic process"/>
    <property type="evidence" value="ECO:0007669"/>
    <property type="project" value="UniProtKB-UniPathway"/>
</dbReference>
<dbReference type="SUPFAM" id="SSF51126">
    <property type="entry name" value="Pectin lyase-like"/>
    <property type="match status" value="1"/>
</dbReference>
<evidence type="ECO:0000256" key="5">
    <source>
        <dbReference type="ARBA" id="ARBA00023085"/>
    </source>
</evidence>
<dbReference type="Pfam" id="PF01095">
    <property type="entry name" value="Pectinesterase"/>
    <property type="match status" value="1"/>
</dbReference>